<keyword evidence="5" id="KW-1185">Reference proteome</keyword>
<organism evidence="4 5">
    <name type="scientific">Klebsormidium nitens</name>
    <name type="common">Green alga</name>
    <name type="synonym">Ulothrix nitens</name>
    <dbReference type="NCBI Taxonomy" id="105231"/>
    <lineage>
        <taxon>Eukaryota</taxon>
        <taxon>Viridiplantae</taxon>
        <taxon>Streptophyta</taxon>
        <taxon>Klebsormidiophyceae</taxon>
        <taxon>Klebsormidiales</taxon>
        <taxon>Klebsormidiaceae</taxon>
        <taxon>Klebsormidium</taxon>
    </lineage>
</organism>
<feature type="region of interest" description="Disordered" evidence="1">
    <location>
        <begin position="1150"/>
        <end position="1210"/>
    </location>
</feature>
<dbReference type="PROSITE" id="PS51840">
    <property type="entry name" value="C2_NT"/>
    <property type="match status" value="1"/>
</dbReference>
<dbReference type="OrthoDB" id="2019483at2759"/>
<dbReference type="Gene3D" id="3.10.350.10">
    <property type="entry name" value="LysM domain"/>
    <property type="match status" value="1"/>
</dbReference>
<dbReference type="Proteomes" id="UP000054558">
    <property type="component" value="Unassembled WGS sequence"/>
</dbReference>
<dbReference type="STRING" id="105231.A0A1Y1HJI7"/>
<accession>A0A1Y1HJI7</accession>
<dbReference type="SMART" id="SM00257">
    <property type="entry name" value="LysM"/>
    <property type="match status" value="1"/>
</dbReference>
<dbReference type="CDD" id="cd00118">
    <property type="entry name" value="LysM"/>
    <property type="match status" value="1"/>
</dbReference>
<evidence type="ECO:0000259" key="3">
    <source>
        <dbReference type="PROSITE" id="PS51840"/>
    </source>
</evidence>
<dbReference type="InterPro" id="IPR048972">
    <property type="entry name" value="PMI1_PMIR1-2_C"/>
</dbReference>
<evidence type="ECO:0000313" key="4">
    <source>
        <dbReference type="EMBL" id="GAQ78704.1"/>
    </source>
</evidence>
<feature type="compositionally biased region" description="Polar residues" evidence="1">
    <location>
        <begin position="31"/>
        <end position="44"/>
    </location>
</feature>
<evidence type="ECO:0000256" key="1">
    <source>
        <dbReference type="SAM" id="MobiDB-lite"/>
    </source>
</evidence>
<feature type="compositionally biased region" description="Low complexity" evidence="1">
    <location>
        <begin position="47"/>
        <end position="56"/>
    </location>
</feature>
<dbReference type="PANTHER" id="PTHR33414">
    <property type="entry name" value="PROTEIN PLASTID MOVEMENT IMPAIRED 1-RELATED 1"/>
    <property type="match status" value="1"/>
</dbReference>
<dbReference type="Pfam" id="PF21745">
    <property type="entry name" value="PMI1_PMIR1-2_C"/>
    <property type="match status" value="2"/>
</dbReference>
<dbReference type="PANTHER" id="PTHR33414:SF1">
    <property type="entry name" value="PROTEIN PLASTID MOVEMENT IMPAIRED 1-RELATED 1"/>
    <property type="match status" value="1"/>
</dbReference>
<reference evidence="4 5" key="1">
    <citation type="journal article" date="2014" name="Nat. Commun.">
        <title>Klebsormidium flaccidum genome reveals primary factors for plant terrestrial adaptation.</title>
        <authorList>
            <person name="Hori K."/>
            <person name="Maruyama F."/>
            <person name="Fujisawa T."/>
            <person name="Togashi T."/>
            <person name="Yamamoto N."/>
            <person name="Seo M."/>
            <person name="Sato S."/>
            <person name="Yamada T."/>
            <person name="Mori H."/>
            <person name="Tajima N."/>
            <person name="Moriyama T."/>
            <person name="Ikeuchi M."/>
            <person name="Watanabe M."/>
            <person name="Wada H."/>
            <person name="Kobayashi K."/>
            <person name="Saito M."/>
            <person name="Masuda T."/>
            <person name="Sasaki-Sekimoto Y."/>
            <person name="Mashiguchi K."/>
            <person name="Awai K."/>
            <person name="Shimojima M."/>
            <person name="Masuda S."/>
            <person name="Iwai M."/>
            <person name="Nobusawa T."/>
            <person name="Narise T."/>
            <person name="Kondo S."/>
            <person name="Saito H."/>
            <person name="Sato R."/>
            <person name="Murakawa M."/>
            <person name="Ihara Y."/>
            <person name="Oshima-Yamada Y."/>
            <person name="Ohtaka K."/>
            <person name="Satoh M."/>
            <person name="Sonobe K."/>
            <person name="Ishii M."/>
            <person name="Ohtani R."/>
            <person name="Kanamori-Sato M."/>
            <person name="Honoki R."/>
            <person name="Miyazaki D."/>
            <person name="Mochizuki H."/>
            <person name="Umetsu J."/>
            <person name="Higashi K."/>
            <person name="Shibata D."/>
            <person name="Kamiya Y."/>
            <person name="Sato N."/>
            <person name="Nakamura Y."/>
            <person name="Tabata S."/>
            <person name="Ida S."/>
            <person name="Kurokawa K."/>
            <person name="Ohta H."/>
        </authorList>
    </citation>
    <scope>NUCLEOTIDE SEQUENCE [LARGE SCALE GENOMIC DNA]</scope>
    <source>
        <strain evidence="4 5">NIES-2285</strain>
    </source>
</reference>
<dbReference type="EMBL" id="DF236966">
    <property type="protein sequence ID" value="GAQ78704.1"/>
    <property type="molecule type" value="Genomic_DNA"/>
</dbReference>
<dbReference type="OMA" id="KSFWNWP"/>
<feature type="region of interest" description="Disordered" evidence="1">
    <location>
        <begin position="1"/>
        <end position="60"/>
    </location>
</feature>
<dbReference type="Pfam" id="PF10358">
    <property type="entry name" value="NT-C2"/>
    <property type="match status" value="1"/>
</dbReference>
<evidence type="ECO:0000313" key="5">
    <source>
        <dbReference type="Proteomes" id="UP000054558"/>
    </source>
</evidence>
<feature type="compositionally biased region" description="Basic and acidic residues" evidence="1">
    <location>
        <begin position="1186"/>
        <end position="1205"/>
    </location>
</feature>
<dbReference type="PROSITE" id="PS51782">
    <property type="entry name" value="LYSM"/>
    <property type="match status" value="1"/>
</dbReference>
<gene>
    <name evidence="4" type="ORF">KFL_000170500</name>
</gene>
<feature type="compositionally biased region" description="Pro residues" evidence="1">
    <location>
        <begin position="260"/>
        <end position="279"/>
    </location>
</feature>
<feature type="domain" description="LysM" evidence="2">
    <location>
        <begin position="1301"/>
        <end position="1349"/>
    </location>
</feature>
<feature type="compositionally biased region" description="Basic and acidic residues" evidence="1">
    <location>
        <begin position="312"/>
        <end position="333"/>
    </location>
</feature>
<dbReference type="InterPro" id="IPR039614">
    <property type="entry name" value="PMI1-like"/>
</dbReference>
<feature type="region of interest" description="Disordered" evidence="1">
    <location>
        <begin position="256"/>
        <end position="440"/>
    </location>
</feature>
<sequence length="1350" mass="145544">MAFLVRGRSAPGGYGIDVSKLAGDDSEAESPRSSRVSFEQSNAGPFSDRSLSSRRSSAVKGDAPLKKKSWMNWKPLRAIAQIGTSKSSCVFSLTLHYIENLPATYNGRRVAVNWMRKENYVDSKPATVSDSFADFEEILHLKCTMYGGKGGTKYLPKSSTLSVQAVDGDRAILGRHKLDLSRLLPSGDITGRRGSGGGGLDGSTVSFPLSVGSLLVTFGYKVVDAPELNRTWTGTEMVAPRTGANRFAVSKSQKLLNYQPPSPKAPEAPVHPEPIPEVLPSPRKETRDSGTSPEAAAAEARDRATSPEAEEMGVKDEEEVEKKVLGEGEKGDEEKEEEAAAALDGGEATEEEEGAEKGGEAMVEDEAQVAGDAPPHERTGSDADEAEFLQLLGTKSDEFKEAEDTDFDARSDVVQLSRPGSPRGNLAGGFEQNDSQPPTPKTALLRQFEAEMGMFGGEEKGGGMFEDLVDDEGVAYDGDGEYRQSMLGGDEFGADGLGGRVQERMDLDKGGYRLVHRPRYALDDNGQWVVAGYEEEYERVDAEDGELYVEASNQDFGRTDYELMDDRPMTGEELWEAYRSQEGFHAALRRRNDDMEVGHGDDLPSLSAEYLASQDAPPLKKTSKSRVEELEAAETELLMQQFGLTQDAFDDSPTPPQNPMQRHLSRVVSMQADAMSLAHASGNSLAPPPATALNSGGPSVVALGDGGCLRAMDMRLFPKGSSGLVMQCSQPVVVPPEMGGNAVEIMQRMAGAGADGMIAGALASMPMAELTGMSIDQIAAEGMAALEGSHKKGWASLLDSGAAHRAVNYSSQSLEGGQSALHLEGGSAPLALEYEGSSQQTGQLVTAGRPGFAGYSSNFAELEADRKALTVFESNLPESLSDEARALAIRDVKTELAMRRESRARRQAREIALRNQGGLAGGDRPLAPGELPEQLVGLEELGPLAMQTVESLAIEGLKIQTDMTEQEAPYQVDALSWGDVDPKFIEQAKKQAQAGQLPMMGGPQQFQMLEGGEYVSTSEGGGAMVPLGGPLGGLFSGRNTDMEVNSEDYEANMALMASAVSLDEWMRLDTGVEQDEENMSEQTRAILAAHRAQHGDVAAARAKPGGPQQGAMGDKLTLAMLVQLRDPLRNYEPVGQPMLAMVQAERVLSAPAPRRTKRQARLEAAKKRTLQLEGGQQRRAIMGPEEGGRTEEEERRTEEEERRAQQEAVENAVQEEAEVYYSDDEELEDAPTPPAETNPKFRITGVHMAGLGKNDKPDAAASKHKKWGGQKQQVAGSRWLLANGLGHNAKSAMMKDKAPPAKTRVKKGETLWSISSRVYGDGSKWKDVAALNPHIRNPDVIFADDTIRMR</sequence>
<dbReference type="Pfam" id="PF01476">
    <property type="entry name" value="LysM"/>
    <property type="match status" value="1"/>
</dbReference>
<protein>
    <submittedName>
        <fullName evidence="4">LysM domain containing protein</fullName>
    </submittedName>
</protein>
<feature type="domain" description="C2 NT-type" evidence="3">
    <location>
        <begin position="79"/>
        <end position="222"/>
    </location>
</feature>
<dbReference type="InterPro" id="IPR019448">
    <property type="entry name" value="NT-C2"/>
</dbReference>
<dbReference type="InterPro" id="IPR018392">
    <property type="entry name" value="LysM"/>
</dbReference>
<proteinExistence type="predicted"/>
<dbReference type="InterPro" id="IPR036779">
    <property type="entry name" value="LysM_dom_sf"/>
</dbReference>
<name>A0A1Y1HJI7_KLENI</name>
<evidence type="ECO:0000259" key="2">
    <source>
        <dbReference type="PROSITE" id="PS51782"/>
    </source>
</evidence>